<accession>A0A0E9WRX1</accession>
<sequence length="39" mass="4842">MRPYYNNIQLHNLKLIDIFCCEVHKHMKDIHIYGRKKDL</sequence>
<reference evidence="1" key="1">
    <citation type="submission" date="2014-11" db="EMBL/GenBank/DDBJ databases">
        <authorList>
            <person name="Amaro Gonzalez C."/>
        </authorList>
    </citation>
    <scope>NUCLEOTIDE SEQUENCE</scope>
</reference>
<dbReference type="EMBL" id="GBXM01015556">
    <property type="protein sequence ID" value="JAH93021.1"/>
    <property type="molecule type" value="Transcribed_RNA"/>
</dbReference>
<dbReference type="AlphaFoldDB" id="A0A0E9WRX1"/>
<proteinExistence type="predicted"/>
<reference evidence="1" key="2">
    <citation type="journal article" date="2015" name="Fish Shellfish Immunol.">
        <title>Early steps in the European eel (Anguilla anguilla)-Vibrio vulnificus interaction in the gills: Role of the RtxA13 toxin.</title>
        <authorList>
            <person name="Callol A."/>
            <person name="Pajuelo D."/>
            <person name="Ebbesson L."/>
            <person name="Teles M."/>
            <person name="MacKenzie S."/>
            <person name="Amaro C."/>
        </authorList>
    </citation>
    <scope>NUCLEOTIDE SEQUENCE</scope>
</reference>
<evidence type="ECO:0000313" key="1">
    <source>
        <dbReference type="EMBL" id="JAH93021.1"/>
    </source>
</evidence>
<organism evidence="1">
    <name type="scientific">Anguilla anguilla</name>
    <name type="common">European freshwater eel</name>
    <name type="synonym">Muraena anguilla</name>
    <dbReference type="NCBI Taxonomy" id="7936"/>
    <lineage>
        <taxon>Eukaryota</taxon>
        <taxon>Metazoa</taxon>
        <taxon>Chordata</taxon>
        <taxon>Craniata</taxon>
        <taxon>Vertebrata</taxon>
        <taxon>Euteleostomi</taxon>
        <taxon>Actinopterygii</taxon>
        <taxon>Neopterygii</taxon>
        <taxon>Teleostei</taxon>
        <taxon>Anguilliformes</taxon>
        <taxon>Anguillidae</taxon>
        <taxon>Anguilla</taxon>
    </lineage>
</organism>
<protein>
    <submittedName>
        <fullName evidence="1">Uncharacterized protein</fullName>
    </submittedName>
</protein>
<name>A0A0E9WRX1_ANGAN</name>